<organism evidence="3 4">
    <name type="scientific">Botrytis byssoidea</name>
    <dbReference type="NCBI Taxonomy" id="139641"/>
    <lineage>
        <taxon>Eukaryota</taxon>
        <taxon>Fungi</taxon>
        <taxon>Dikarya</taxon>
        <taxon>Ascomycota</taxon>
        <taxon>Pezizomycotina</taxon>
        <taxon>Leotiomycetes</taxon>
        <taxon>Helotiales</taxon>
        <taxon>Sclerotiniaceae</taxon>
        <taxon>Botrytis</taxon>
    </lineage>
</organism>
<dbReference type="CDD" id="cd09276">
    <property type="entry name" value="Rnase_HI_RT_non_LTR"/>
    <property type="match status" value="1"/>
</dbReference>
<evidence type="ECO:0000313" key="3">
    <source>
        <dbReference type="EMBL" id="KAF7949612.1"/>
    </source>
</evidence>
<protein>
    <recommendedName>
        <fullName evidence="2">RNase H type-1 domain-containing protein</fullName>
    </recommendedName>
</protein>
<evidence type="ECO:0000259" key="2">
    <source>
        <dbReference type="PROSITE" id="PS50879"/>
    </source>
</evidence>
<dbReference type="AlphaFoldDB" id="A0A9P5IPT9"/>
<feature type="compositionally biased region" description="Basic and acidic residues" evidence="1">
    <location>
        <begin position="11"/>
        <end position="20"/>
    </location>
</feature>
<dbReference type="GeneID" id="62146710"/>
<comment type="caution">
    <text evidence="3">The sequence shown here is derived from an EMBL/GenBank/DDBJ whole genome shotgun (WGS) entry which is preliminary data.</text>
</comment>
<dbReference type="Pfam" id="PF00075">
    <property type="entry name" value="RNase_H"/>
    <property type="match status" value="1"/>
</dbReference>
<dbReference type="InterPro" id="IPR036397">
    <property type="entry name" value="RNaseH_sf"/>
</dbReference>
<dbReference type="SUPFAM" id="SSF53098">
    <property type="entry name" value="Ribonuclease H-like"/>
    <property type="match status" value="1"/>
</dbReference>
<keyword evidence="4" id="KW-1185">Reference proteome</keyword>
<dbReference type="InterPro" id="IPR012337">
    <property type="entry name" value="RNaseH-like_sf"/>
</dbReference>
<sequence>MPLQNHSTSSFKDESTDRSTLRPSRIARKARREHERQQGILKNKHEARGARQLSRDCGINEQTSLDTHVVGCGQSTISSLVAPKPIRDHMRKGFLQPETKRDLEDKFFKGVVIIEPRETALANAAKEFESYSNEDRLVLWTDASRNELSDRGIGIAYHSSKYVWDELSWRIRGQISTHLLEVYAIVRALEIAWDMCRNQGAERMPSKILIYSDCYGALRLFDQFRNSLKVLEKLTYAEQMIVPGIIASEALSVLEVGVALRYVPGHSGVEGNVKADRAAKIGRKHSVEKEKFLIAKVVGARVRRTAF</sequence>
<evidence type="ECO:0000313" key="4">
    <source>
        <dbReference type="Proteomes" id="UP000710849"/>
    </source>
</evidence>
<feature type="domain" description="RNase H type-1" evidence="2">
    <location>
        <begin position="133"/>
        <end position="284"/>
    </location>
</feature>
<dbReference type="EMBL" id="RCSW01000005">
    <property type="protein sequence ID" value="KAF7949612.1"/>
    <property type="molecule type" value="Genomic_DNA"/>
</dbReference>
<feature type="region of interest" description="Disordered" evidence="1">
    <location>
        <begin position="1"/>
        <end position="54"/>
    </location>
</feature>
<feature type="compositionally biased region" description="Polar residues" evidence="1">
    <location>
        <begin position="1"/>
        <end position="10"/>
    </location>
</feature>
<dbReference type="GO" id="GO:0004523">
    <property type="term" value="F:RNA-DNA hybrid ribonuclease activity"/>
    <property type="evidence" value="ECO:0007669"/>
    <property type="project" value="InterPro"/>
</dbReference>
<dbReference type="InterPro" id="IPR002156">
    <property type="entry name" value="RNaseH_domain"/>
</dbReference>
<accession>A0A9P5IPT9</accession>
<dbReference type="Proteomes" id="UP000710849">
    <property type="component" value="Unassembled WGS sequence"/>
</dbReference>
<evidence type="ECO:0000256" key="1">
    <source>
        <dbReference type="SAM" id="MobiDB-lite"/>
    </source>
</evidence>
<dbReference type="RefSeq" id="XP_038735496.1">
    <property type="nucleotide sequence ID" value="XM_038873633.1"/>
</dbReference>
<dbReference type="Gene3D" id="3.30.420.10">
    <property type="entry name" value="Ribonuclease H-like superfamily/Ribonuclease H"/>
    <property type="match status" value="1"/>
</dbReference>
<name>A0A9P5IPT9_9HELO</name>
<dbReference type="GO" id="GO:0003676">
    <property type="term" value="F:nucleic acid binding"/>
    <property type="evidence" value="ECO:0007669"/>
    <property type="project" value="InterPro"/>
</dbReference>
<gene>
    <name evidence="3" type="ORF">EAE97_003121</name>
</gene>
<reference evidence="3 4" key="1">
    <citation type="journal article" date="2020" name="Genome Biol. Evol.">
        <title>Comparative genomics of Sclerotiniaceae.</title>
        <authorList>
            <person name="Valero Jimenez C.A."/>
            <person name="Steentjes M."/>
            <person name="Scholten O.E."/>
            <person name="Van Kan J.A.L."/>
        </authorList>
    </citation>
    <scope>NUCLEOTIDE SEQUENCE [LARGE SCALE GENOMIC DNA]</scope>
    <source>
        <strain evidence="3 4">MUCL 94</strain>
    </source>
</reference>
<proteinExistence type="predicted"/>
<dbReference type="PROSITE" id="PS50879">
    <property type="entry name" value="RNASE_H_1"/>
    <property type="match status" value="1"/>
</dbReference>
<feature type="compositionally biased region" description="Basic and acidic residues" evidence="1">
    <location>
        <begin position="32"/>
        <end position="49"/>
    </location>
</feature>